<dbReference type="Pfam" id="PF10531">
    <property type="entry name" value="SLBB"/>
    <property type="match status" value="1"/>
</dbReference>
<dbReference type="Proteomes" id="UP000663181">
    <property type="component" value="Chromosome"/>
</dbReference>
<evidence type="ECO:0000256" key="7">
    <source>
        <dbReference type="ARBA" id="ARBA00023014"/>
    </source>
</evidence>
<sequence>MSVTVYVPRDASALSLGAEEVAIAIAAEAELRHVDVRIVRNGSRGLYWLEPMVEVQTDKGRIAYGPVQADDVSALFDAGFLQGGEDVLALGLTEEMPWLKNQQRLTFARVGVIDPRSLDDYRAHGGYRGLASALQMGPVAMVQTVTDSGLRGRGGAAFPTGIKWKTCLDAEADRKYIVCNADEGDSGTFADRMLMEGDPFALLEGMTIAALAVGATQGYIYLRIEYPHAQRALEAAIEAARASGYLGDDICGSGKAFHLEVRMAAGAYICGEETSLLESLEGRRGQVRFKPPLPAVQGLFGKPTVINNVITLASVPIILERGATFYRDYGSGRSRGTLPLQLAGNVKRPGLVECAFGLTLRELIEDYGGGTASGRRIRAVQVGGPLGAYIPESRLDTPIDYEAFAAISGMVGHGGVVVFDDTVDMARQARFAMEFCAIESCGKCTPCRIGSTRGVEVIDRIIAGDAAERERNEVLLRDLCQTMLAGSLCALGGMAPFPVLSAIDHFHEDFEGAKT</sequence>
<dbReference type="CDD" id="cd03063">
    <property type="entry name" value="TRX_Fd_FDH_beta"/>
    <property type="match status" value="1"/>
</dbReference>
<dbReference type="SUPFAM" id="SSF142984">
    <property type="entry name" value="Nqo1 middle domain-like"/>
    <property type="match status" value="1"/>
</dbReference>
<dbReference type="Gene3D" id="6.10.250.1450">
    <property type="match status" value="1"/>
</dbReference>
<evidence type="ECO:0000256" key="9">
    <source>
        <dbReference type="ARBA" id="ARBA00032787"/>
    </source>
</evidence>
<dbReference type="EMBL" id="CP064030">
    <property type="protein sequence ID" value="QRN52344.1"/>
    <property type="molecule type" value="Genomic_DNA"/>
</dbReference>
<dbReference type="InterPro" id="IPR019575">
    <property type="entry name" value="Nuop51_4Fe4S-bd"/>
</dbReference>
<dbReference type="InterPro" id="IPR037225">
    <property type="entry name" value="Nuo51_FMN-bd_sf"/>
</dbReference>
<dbReference type="RefSeq" id="WP_188801157.1">
    <property type="nucleotide sequence ID" value="NZ_BMIZ01000003.1"/>
</dbReference>
<dbReference type="SMART" id="SM00928">
    <property type="entry name" value="NADH_4Fe-4S"/>
    <property type="match status" value="1"/>
</dbReference>
<evidence type="ECO:0000256" key="8">
    <source>
        <dbReference type="ARBA" id="ARBA00031578"/>
    </source>
</evidence>
<keyword evidence="12" id="KW-1185">Reference proteome</keyword>
<evidence type="ECO:0000256" key="2">
    <source>
        <dbReference type="ARBA" id="ARBA00007523"/>
    </source>
</evidence>
<keyword evidence="6" id="KW-0408">Iron</keyword>
<dbReference type="InterPro" id="IPR001949">
    <property type="entry name" value="NADH-UbQ_OxRdtase_51kDa_CS"/>
</dbReference>
<dbReference type="PROSITE" id="PS00645">
    <property type="entry name" value="COMPLEX1_51K_2"/>
    <property type="match status" value="1"/>
</dbReference>
<dbReference type="SUPFAM" id="SSF52833">
    <property type="entry name" value="Thioredoxin-like"/>
    <property type="match status" value="1"/>
</dbReference>
<dbReference type="InterPro" id="IPR019554">
    <property type="entry name" value="Soluble_ligand-bd"/>
</dbReference>
<keyword evidence="7" id="KW-0411">Iron-sulfur</keyword>
<proteinExistence type="inferred from homology"/>
<evidence type="ECO:0000256" key="3">
    <source>
        <dbReference type="ARBA" id="ARBA00019901"/>
    </source>
</evidence>
<keyword evidence="4" id="KW-0004">4Fe-4S</keyword>
<evidence type="ECO:0000259" key="10">
    <source>
        <dbReference type="SMART" id="SM00928"/>
    </source>
</evidence>
<reference evidence="11 12" key="1">
    <citation type="submission" date="2020-10" db="EMBL/GenBank/DDBJ databases">
        <title>Phylogeny of dyella-like bacteria.</title>
        <authorList>
            <person name="Fu J."/>
        </authorList>
    </citation>
    <scope>NUCLEOTIDE SEQUENCE [LARGE SCALE GENOMIC DNA]</scope>
    <source>
        <strain evidence="11 12">DHOB09</strain>
    </source>
</reference>
<dbReference type="SUPFAM" id="SSF140490">
    <property type="entry name" value="Nqo1C-terminal domain-like"/>
    <property type="match status" value="1"/>
</dbReference>
<dbReference type="SUPFAM" id="SSF142019">
    <property type="entry name" value="Nqo1 FMN-binding domain-like"/>
    <property type="match status" value="1"/>
</dbReference>
<keyword evidence="5" id="KW-0479">Metal-binding</keyword>
<dbReference type="PANTHER" id="PTHR43578">
    <property type="entry name" value="NADH-QUINONE OXIDOREDUCTASE SUBUNIT F"/>
    <property type="match status" value="1"/>
</dbReference>
<evidence type="ECO:0000313" key="12">
    <source>
        <dbReference type="Proteomes" id="UP000663181"/>
    </source>
</evidence>
<dbReference type="InterPro" id="IPR037207">
    <property type="entry name" value="Nuop51_4Fe4S-bd_sf"/>
</dbReference>
<gene>
    <name evidence="11" type="ORF">ISN74_12710</name>
</gene>
<dbReference type="Gene3D" id="3.40.50.11540">
    <property type="entry name" value="NADH-ubiquinone oxidoreductase 51kDa subunit"/>
    <property type="match status" value="1"/>
</dbReference>
<comment type="cofactor">
    <cofactor evidence="1">
        <name>FMN</name>
        <dbReference type="ChEBI" id="CHEBI:58210"/>
    </cofactor>
</comment>
<evidence type="ECO:0000256" key="1">
    <source>
        <dbReference type="ARBA" id="ARBA00001917"/>
    </source>
</evidence>
<dbReference type="Pfam" id="PF01512">
    <property type="entry name" value="Complex1_51K"/>
    <property type="match status" value="1"/>
</dbReference>
<dbReference type="Gene3D" id="1.20.1440.230">
    <property type="entry name" value="NADH-ubiquinone oxidoreductase 51kDa subunit, iron-sulphur binding domain"/>
    <property type="match status" value="1"/>
</dbReference>
<dbReference type="Pfam" id="PF10589">
    <property type="entry name" value="NADH_4Fe-4S"/>
    <property type="match status" value="1"/>
</dbReference>
<dbReference type="InterPro" id="IPR011538">
    <property type="entry name" value="Nuo51_FMN-bd"/>
</dbReference>
<dbReference type="Gene3D" id="3.10.20.600">
    <property type="match status" value="1"/>
</dbReference>
<name>A0ABX7GQY2_9GAMM</name>
<evidence type="ECO:0000256" key="4">
    <source>
        <dbReference type="ARBA" id="ARBA00022485"/>
    </source>
</evidence>
<protein>
    <recommendedName>
        <fullName evidence="3">NADH-quinone oxidoreductase subunit F</fullName>
    </recommendedName>
    <alternativeName>
        <fullName evidence="8">NADH dehydrogenase I subunit F</fullName>
    </alternativeName>
    <alternativeName>
        <fullName evidence="9">NDH-1 subunit F</fullName>
    </alternativeName>
</protein>
<evidence type="ECO:0000256" key="6">
    <source>
        <dbReference type="ARBA" id="ARBA00023004"/>
    </source>
</evidence>
<comment type="similarity">
    <text evidence="2">Belongs to the complex I 51 kDa subunit family.</text>
</comment>
<accession>A0ABX7GQY2</accession>
<evidence type="ECO:0000313" key="11">
    <source>
        <dbReference type="EMBL" id="QRN52344.1"/>
    </source>
</evidence>
<organism evidence="11 12">
    <name type="scientific">Dyella caseinilytica</name>
    <dbReference type="NCBI Taxonomy" id="1849581"/>
    <lineage>
        <taxon>Bacteria</taxon>
        <taxon>Pseudomonadati</taxon>
        <taxon>Pseudomonadota</taxon>
        <taxon>Gammaproteobacteria</taxon>
        <taxon>Lysobacterales</taxon>
        <taxon>Rhodanobacteraceae</taxon>
        <taxon>Dyella</taxon>
    </lineage>
</organism>
<evidence type="ECO:0000256" key="5">
    <source>
        <dbReference type="ARBA" id="ARBA00022723"/>
    </source>
</evidence>
<dbReference type="InterPro" id="IPR036249">
    <property type="entry name" value="Thioredoxin-like_sf"/>
</dbReference>
<feature type="domain" description="NADH-ubiquinone oxidoreductase 51kDa subunit iron-sulphur binding" evidence="10">
    <location>
        <begin position="426"/>
        <end position="471"/>
    </location>
</feature>
<dbReference type="PANTHER" id="PTHR43578:SF3">
    <property type="entry name" value="NADH-QUINONE OXIDOREDUCTASE SUBUNIT F"/>
    <property type="match status" value="1"/>
</dbReference>